<accession>A0A839DRL2</accession>
<feature type="transmembrane region" description="Helical" evidence="2">
    <location>
        <begin position="210"/>
        <end position="240"/>
    </location>
</feature>
<feature type="transmembrane region" description="Helical" evidence="2">
    <location>
        <begin position="286"/>
        <end position="308"/>
    </location>
</feature>
<gene>
    <name evidence="3" type="ORF">FHX42_001483</name>
</gene>
<feature type="region of interest" description="Disordered" evidence="1">
    <location>
        <begin position="584"/>
        <end position="615"/>
    </location>
</feature>
<feature type="transmembrane region" description="Helical" evidence="2">
    <location>
        <begin position="339"/>
        <end position="358"/>
    </location>
</feature>
<dbReference type="Proteomes" id="UP000569329">
    <property type="component" value="Unassembled WGS sequence"/>
</dbReference>
<feature type="transmembrane region" description="Helical" evidence="2">
    <location>
        <begin position="87"/>
        <end position="108"/>
    </location>
</feature>
<feature type="compositionally biased region" description="Basic and acidic residues" evidence="1">
    <location>
        <begin position="598"/>
        <end position="607"/>
    </location>
</feature>
<dbReference type="InterPro" id="IPR021941">
    <property type="entry name" value="DUF3556_TM"/>
</dbReference>
<feature type="transmembrane region" description="Helical" evidence="2">
    <location>
        <begin position="314"/>
        <end position="332"/>
    </location>
</feature>
<dbReference type="EMBL" id="JACGWZ010000001">
    <property type="protein sequence ID" value="MBA8824154.1"/>
    <property type="molecule type" value="Genomic_DNA"/>
</dbReference>
<keyword evidence="2" id="KW-1133">Transmembrane helix</keyword>
<dbReference type="AlphaFoldDB" id="A0A839DRL2"/>
<sequence>MGFKTPDMPPVAPAEFESMPVMDRMRMLATHWAEYGFGGPKQMHALYIVKTVLFVVGGWLVVGSTTPGLGLVELGGWWGELIVYQKLMVWMVLWEITGHAASWGPLAFKFGPMIGGWRYWTKPGTLRAPPYPGKVPGTAGDRRTAFDIGLYLLIVSNLVFLLVSPGFRSEAAYSEIGLLPGWALISYVTLLLVMGFRDKVVFLASRPEQYAVCLLAFGVLADHVDMVLVAKIAMATIWLGAGVSKFGHHFSLVVQAMMSNTPWLTSKRFKRSLYRDMPNDLRPSKMAWGWAHLGGTVVELCLPLVLLFSTNGTITWLAITGMVLFHVFIYSTYPLAVPLEWNVFFVFVAPFLFGGFFAGDGYSVFDFSSAWILAAALVLYLTGPILGNLKPEWVSFLVSMRQYAGNWASGTMAFRMNGAEDKLDTGLVKTLQTQRQQLLNLYGPDVAEIFLQKCVAFRSLHSHGRMHLSLLQRHLDELENYRLREGEVVCTVLVGWQFGDGHLFDERTIARVQKYCNFEPGEFVMAWTESQPIHKKTVQYKVVDAALGVVERGYYDVRDAVAEQPWIPNGPVAHRVTWRQPGYEPAGDFVHPTPHPAGSERRVRSGDSPDGTVTS</sequence>
<protein>
    <recommendedName>
        <fullName evidence="5">DUF3556 domain-containing protein</fullName>
    </recommendedName>
</protein>
<keyword evidence="2" id="KW-0812">Transmembrane</keyword>
<evidence type="ECO:0000256" key="2">
    <source>
        <dbReference type="SAM" id="Phobius"/>
    </source>
</evidence>
<evidence type="ECO:0000313" key="3">
    <source>
        <dbReference type="EMBL" id="MBA8824154.1"/>
    </source>
</evidence>
<feature type="transmembrane region" description="Helical" evidence="2">
    <location>
        <begin position="45"/>
        <end position="67"/>
    </location>
</feature>
<proteinExistence type="predicted"/>
<evidence type="ECO:0008006" key="5">
    <source>
        <dbReference type="Google" id="ProtNLM"/>
    </source>
</evidence>
<feature type="transmembrane region" description="Helical" evidence="2">
    <location>
        <begin position="370"/>
        <end position="389"/>
    </location>
</feature>
<evidence type="ECO:0000256" key="1">
    <source>
        <dbReference type="SAM" id="MobiDB-lite"/>
    </source>
</evidence>
<keyword evidence="2" id="KW-0472">Membrane</keyword>
<name>A0A839DRL2_9PSEU</name>
<dbReference type="Pfam" id="PF12077">
    <property type="entry name" value="DUF3556"/>
    <property type="match status" value="1"/>
</dbReference>
<organism evidence="3 4">
    <name type="scientific">Halosaccharopolyspora lacisalsi</name>
    <dbReference type="NCBI Taxonomy" id="1000566"/>
    <lineage>
        <taxon>Bacteria</taxon>
        <taxon>Bacillati</taxon>
        <taxon>Actinomycetota</taxon>
        <taxon>Actinomycetes</taxon>
        <taxon>Pseudonocardiales</taxon>
        <taxon>Pseudonocardiaceae</taxon>
        <taxon>Halosaccharopolyspora</taxon>
    </lineage>
</organism>
<reference evidence="3 4" key="1">
    <citation type="submission" date="2020-07" db="EMBL/GenBank/DDBJ databases">
        <title>Sequencing the genomes of 1000 actinobacteria strains.</title>
        <authorList>
            <person name="Klenk H.-P."/>
        </authorList>
    </citation>
    <scope>NUCLEOTIDE SEQUENCE [LARGE SCALE GENOMIC DNA]</scope>
    <source>
        <strain evidence="3 4">DSM 45975</strain>
    </source>
</reference>
<feature type="transmembrane region" description="Helical" evidence="2">
    <location>
        <begin position="148"/>
        <end position="167"/>
    </location>
</feature>
<keyword evidence="4" id="KW-1185">Reference proteome</keyword>
<feature type="transmembrane region" description="Helical" evidence="2">
    <location>
        <begin position="179"/>
        <end position="198"/>
    </location>
</feature>
<comment type="caution">
    <text evidence="3">The sequence shown here is derived from an EMBL/GenBank/DDBJ whole genome shotgun (WGS) entry which is preliminary data.</text>
</comment>
<evidence type="ECO:0000313" key="4">
    <source>
        <dbReference type="Proteomes" id="UP000569329"/>
    </source>
</evidence>